<feature type="region of interest" description="Disordered" evidence="8">
    <location>
        <begin position="1"/>
        <end position="20"/>
    </location>
</feature>
<feature type="transmembrane region" description="Helical" evidence="7">
    <location>
        <begin position="214"/>
        <end position="240"/>
    </location>
</feature>
<evidence type="ECO:0000256" key="8">
    <source>
        <dbReference type="SAM" id="MobiDB-lite"/>
    </source>
</evidence>
<reference evidence="10" key="1">
    <citation type="submission" date="2019-03" db="EMBL/GenBank/DDBJ databases">
        <title>Lake Tanganyika Metagenome-Assembled Genomes (MAGs).</title>
        <authorList>
            <person name="Tran P."/>
        </authorList>
    </citation>
    <scope>NUCLEOTIDE SEQUENCE</scope>
    <source>
        <strain evidence="10">K_DeepCast_65m_m2_066</strain>
    </source>
</reference>
<dbReference type="InterPro" id="IPR050366">
    <property type="entry name" value="BP-dependent_transpt_permease"/>
</dbReference>
<dbReference type="CDD" id="cd06261">
    <property type="entry name" value="TM_PBP2"/>
    <property type="match status" value="1"/>
</dbReference>
<name>A0A938B105_UNCTE</name>
<dbReference type="InterPro" id="IPR035906">
    <property type="entry name" value="MetI-like_sf"/>
</dbReference>
<dbReference type="EMBL" id="VGLS01000309">
    <property type="protein sequence ID" value="MBM3224367.1"/>
    <property type="molecule type" value="Genomic_DNA"/>
</dbReference>
<evidence type="ECO:0000256" key="4">
    <source>
        <dbReference type="ARBA" id="ARBA00022692"/>
    </source>
</evidence>
<feature type="transmembrane region" description="Helical" evidence="7">
    <location>
        <begin position="136"/>
        <end position="157"/>
    </location>
</feature>
<organism evidence="10 11">
    <name type="scientific">Tectimicrobiota bacterium</name>
    <dbReference type="NCBI Taxonomy" id="2528274"/>
    <lineage>
        <taxon>Bacteria</taxon>
        <taxon>Pseudomonadati</taxon>
        <taxon>Nitrospinota/Tectimicrobiota group</taxon>
        <taxon>Candidatus Tectimicrobiota</taxon>
    </lineage>
</organism>
<evidence type="ECO:0000256" key="5">
    <source>
        <dbReference type="ARBA" id="ARBA00022989"/>
    </source>
</evidence>
<comment type="subcellular location">
    <subcellularLocation>
        <location evidence="1 7">Cell membrane</location>
        <topology evidence="1 7">Multi-pass membrane protein</topology>
    </subcellularLocation>
</comment>
<feature type="transmembrane region" description="Helical" evidence="7">
    <location>
        <begin position="99"/>
        <end position="124"/>
    </location>
</feature>
<comment type="caution">
    <text evidence="10">The sequence shown here is derived from an EMBL/GenBank/DDBJ whole genome shotgun (WGS) entry which is preliminary data.</text>
</comment>
<feature type="transmembrane region" description="Helical" evidence="7">
    <location>
        <begin position="163"/>
        <end position="179"/>
    </location>
</feature>
<protein>
    <submittedName>
        <fullName evidence="10">ABC transporter permease</fullName>
    </submittedName>
</protein>
<evidence type="ECO:0000259" key="9">
    <source>
        <dbReference type="PROSITE" id="PS50928"/>
    </source>
</evidence>
<dbReference type="InterPro" id="IPR025966">
    <property type="entry name" value="OppC_N"/>
</dbReference>
<dbReference type="AlphaFoldDB" id="A0A938B105"/>
<dbReference type="GO" id="GO:0055085">
    <property type="term" value="P:transmembrane transport"/>
    <property type="evidence" value="ECO:0007669"/>
    <property type="project" value="InterPro"/>
</dbReference>
<evidence type="ECO:0000256" key="1">
    <source>
        <dbReference type="ARBA" id="ARBA00004651"/>
    </source>
</evidence>
<accession>A0A938B105</accession>
<dbReference type="GO" id="GO:0005886">
    <property type="term" value="C:plasma membrane"/>
    <property type="evidence" value="ECO:0007669"/>
    <property type="project" value="UniProtKB-SubCell"/>
</dbReference>
<keyword evidence="4 7" id="KW-0812">Transmembrane</keyword>
<evidence type="ECO:0000256" key="3">
    <source>
        <dbReference type="ARBA" id="ARBA00022475"/>
    </source>
</evidence>
<evidence type="ECO:0000313" key="11">
    <source>
        <dbReference type="Proteomes" id="UP000712673"/>
    </source>
</evidence>
<dbReference type="Pfam" id="PF00528">
    <property type="entry name" value="BPD_transp_1"/>
    <property type="match status" value="1"/>
</dbReference>
<gene>
    <name evidence="10" type="ORF">FJZ47_11260</name>
</gene>
<keyword evidence="6 7" id="KW-0472">Membrane</keyword>
<keyword evidence="3" id="KW-1003">Cell membrane</keyword>
<comment type="similarity">
    <text evidence="7">Belongs to the binding-protein-dependent transport system permease family.</text>
</comment>
<dbReference type="InterPro" id="IPR000515">
    <property type="entry name" value="MetI-like"/>
</dbReference>
<keyword evidence="2 7" id="KW-0813">Transport</keyword>
<keyword evidence="5 7" id="KW-1133">Transmembrane helix</keyword>
<evidence type="ECO:0000256" key="7">
    <source>
        <dbReference type="RuleBase" id="RU363032"/>
    </source>
</evidence>
<dbReference type="Gene3D" id="1.10.3720.10">
    <property type="entry name" value="MetI-like"/>
    <property type="match status" value="1"/>
</dbReference>
<dbReference type="PROSITE" id="PS50928">
    <property type="entry name" value="ABC_TM1"/>
    <property type="match status" value="1"/>
</dbReference>
<dbReference type="Proteomes" id="UP000712673">
    <property type="component" value="Unassembled WGS sequence"/>
</dbReference>
<evidence type="ECO:0000256" key="6">
    <source>
        <dbReference type="ARBA" id="ARBA00023136"/>
    </source>
</evidence>
<dbReference type="PANTHER" id="PTHR43386">
    <property type="entry name" value="OLIGOPEPTIDE TRANSPORT SYSTEM PERMEASE PROTEIN APPC"/>
    <property type="match status" value="1"/>
</dbReference>
<feature type="domain" description="ABC transmembrane type-1" evidence="9">
    <location>
        <begin position="97"/>
        <end position="286"/>
    </location>
</feature>
<sequence length="299" mass="31944">MSASTRVSTTTNPASASPRSGQLWRESWRRFRRHRVAFTGLLLMGCLLVLVLAAPLITAYDPARQQLSRVLRPMSAEHLLGTDHLGRDMLARLLYGGRLSLLIGAFAVSIGLTIGVPLGAISGFQGGRTDLVIQRFADVLLSFPGFLLALSLVSMLGVGLQNVIIAVGISAIPSFIRLVRGSVLTLRESVFVEAARALGQRPPLILWRHVLPNALAPIIVQATLNLGSSILLAAGLGFLGLGVQPPIAEWGTMLGEGRQYIFRAPSLTLLPGLAIFLAVLGFNLLGDGLRDALDPRLPL</sequence>
<proteinExistence type="inferred from homology"/>
<dbReference type="PANTHER" id="PTHR43386:SF25">
    <property type="entry name" value="PEPTIDE ABC TRANSPORTER PERMEASE PROTEIN"/>
    <property type="match status" value="1"/>
</dbReference>
<dbReference type="Pfam" id="PF12911">
    <property type="entry name" value="OppC_N"/>
    <property type="match status" value="1"/>
</dbReference>
<feature type="transmembrane region" description="Helical" evidence="7">
    <location>
        <begin position="260"/>
        <end position="286"/>
    </location>
</feature>
<feature type="transmembrane region" description="Helical" evidence="7">
    <location>
        <begin position="36"/>
        <end position="60"/>
    </location>
</feature>
<evidence type="ECO:0000256" key="2">
    <source>
        <dbReference type="ARBA" id="ARBA00022448"/>
    </source>
</evidence>
<dbReference type="SUPFAM" id="SSF161098">
    <property type="entry name" value="MetI-like"/>
    <property type="match status" value="1"/>
</dbReference>
<evidence type="ECO:0000313" key="10">
    <source>
        <dbReference type="EMBL" id="MBM3224367.1"/>
    </source>
</evidence>